<organism evidence="2 3">
    <name type="scientific">Halomonas beimenensis</name>
    <dbReference type="NCBI Taxonomy" id="475662"/>
    <lineage>
        <taxon>Bacteria</taxon>
        <taxon>Pseudomonadati</taxon>
        <taxon>Pseudomonadota</taxon>
        <taxon>Gammaproteobacteria</taxon>
        <taxon>Oceanospirillales</taxon>
        <taxon>Halomonadaceae</taxon>
        <taxon>Halomonas</taxon>
    </lineage>
</organism>
<dbReference type="OrthoDB" id="9757917at2"/>
<proteinExistence type="predicted"/>
<evidence type="ECO:0000256" key="1">
    <source>
        <dbReference type="SAM" id="MobiDB-lite"/>
    </source>
</evidence>
<dbReference type="InterPro" id="IPR007555">
    <property type="entry name" value="DUF499"/>
</dbReference>
<gene>
    <name evidence="2" type="ORF">BEI_2393</name>
</gene>
<protein>
    <submittedName>
        <fullName evidence="2">Putative ATPase (AAA+ superfamily)</fullName>
    </submittedName>
</protein>
<reference evidence="2 3" key="1">
    <citation type="journal article" date="2017" name="Sci. Rep.">
        <title>Revealing the Saline Adaptation Strategies of the Halophilic Bacterium Halomonas beimenensis through High-throughput Omics and Transposon Mutagenesis Approaches.</title>
        <authorList>
            <person name="Chen Y.H."/>
            <person name="Lin S.S."/>
            <person name="Shyu Y.T."/>
        </authorList>
    </citation>
    <scope>NUCLEOTIDE SEQUENCE [LARGE SCALE GENOMIC DNA]</scope>
    <source>
        <strain evidence="2 3">NTU-111</strain>
    </source>
</reference>
<accession>A0A291P914</accession>
<dbReference type="KEGG" id="hbe:BEI_2393"/>
<feature type="region of interest" description="Disordered" evidence="1">
    <location>
        <begin position="825"/>
        <end position="871"/>
    </location>
</feature>
<keyword evidence="3" id="KW-1185">Reference proteome</keyword>
<dbReference type="RefSeq" id="WP_097789710.1">
    <property type="nucleotide sequence ID" value="NZ_BAAADT010000031.1"/>
</dbReference>
<evidence type="ECO:0000313" key="3">
    <source>
        <dbReference type="Proteomes" id="UP000219993"/>
    </source>
</evidence>
<dbReference type="AlphaFoldDB" id="A0A291P914"/>
<dbReference type="EMBL" id="CP021435">
    <property type="protein sequence ID" value="ATJ83380.1"/>
    <property type="molecule type" value="Genomic_DNA"/>
</dbReference>
<feature type="compositionally biased region" description="Basic and acidic residues" evidence="1">
    <location>
        <begin position="825"/>
        <end position="837"/>
    </location>
</feature>
<evidence type="ECO:0000313" key="2">
    <source>
        <dbReference type="EMBL" id="ATJ83380.1"/>
    </source>
</evidence>
<sequence>MSLKAWRDIATPHKDVLGGTFKQSEFAADITQVATGTAPEEYQDAEKFFSRTYITEGMRLLLISVAQRLAGQGGDPVIQLQTAFGGGKTHTMLAVYHLASRKITTDKLHGVPPVLDEAGVSELPSARVAVIDGINMAPSQQSVKKEGQKVSTLWGELAWQLLGDEGLAMVKDSHEQGTSPGKQVLVELLEKAAPCVILVDELLAYIRQFELGKSYPAGTYDSNFSFIQALTEAMKAVPNAILLASLPESELEVGGTMGQQTLTALEKYFGRVESVWKPVGAEEAFEIVRRRLFENAGDRAEVEGICRQFSDFYRQHAQKFPTETQSNEYFERLCSSYPIHPEVFDRLYEDWSTLDKFQRTRGVLQYMAIVIHQLWVSGNRDALIMPGSLPLEDSSVRDKSIHYLPQGWQPVIEREIDGPRSAALDLDSHVALFGGVQAARRAARTIFLGSAASSSVQAARGIKQERILLGTVQPGQSLGVFEDVLKRLRDRLHYLYSEQDRFWFDTKPNLRREMESRKQNISERDALIPLLKERTTQRMGRQHHFSGIHVFTQSGDVPDEYGSGPRLVVLPTDAAYSRTEANQAYKVAEEILRKRGEQPRQKQNRLIFLAADFDVVSRLKDQGRTFLAWKSIVEDIDNGTLNQDLVHLRQAKQSREAAESSLSQLIRETYKWLMAPVEEFVRGKPTLEWEVVQISTTTPNLVETIENKLREEEWLIYEWSPIFLRNILKQWYFKDGVTEVSALKVWQDSCHYLYLPRLVNDEVFKNAMHQGVASEDFFGYASGKEGDTYLGFAFGQGSIGGLDSEALIIEREAAKAYRDKLAAEAAQRAREQDERSGDQPAPASIGEGAPSTTGSSGPTVPMGGGLAGGSSDQAEVANAIKKHFYGNVDLDPLKAKMDFATLVDEIVEQFTLRSGVEVKISVEIEATSADGFDEALQRTIKENCNVLKFSSSEFEGE</sequence>
<dbReference type="Proteomes" id="UP000219993">
    <property type="component" value="Chromosome"/>
</dbReference>
<dbReference type="Pfam" id="PF04465">
    <property type="entry name" value="DUF499"/>
    <property type="match status" value="1"/>
</dbReference>
<name>A0A291P914_9GAMM</name>